<name>A0A562E0C2_9GAMM</name>
<dbReference type="Proteomes" id="UP000321583">
    <property type="component" value="Unassembled WGS sequence"/>
</dbReference>
<dbReference type="EMBL" id="VLJS01000043">
    <property type="protein sequence ID" value="TWH15422.1"/>
    <property type="molecule type" value="Genomic_DNA"/>
</dbReference>
<comment type="caution">
    <text evidence="1">The sequence shown here is derived from an EMBL/GenBank/DDBJ whole genome shotgun (WGS) entry which is preliminary data.</text>
</comment>
<reference evidence="1 2" key="1">
    <citation type="submission" date="2019-07" db="EMBL/GenBank/DDBJ databases">
        <title>Genome sequencing of lignin-degrading bacterial isolates.</title>
        <authorList>
            <person name="Gladden J."/>
        </authorList>
    </citation>
    <scope>NUCLEOTIDE SEQUENCE [LARGE SCALE GENOMIC DNA]</scope>
    <source>
        <strain evidence="1 2">J19</strain>
    </source>
</reference>
<proteinExistence type="predicted"/>
<accession>A0A562E0C2</accession>
<dbReference type="RefSeq" id="WP_019398146.1">
    <property type="nucleotide sequence ID" value="NZ_VLJS01000043.1"/>
</dbReference>
<organism evidence="1 2">
    <name type="scientific">Pseudoxanthomonas taiwanensis J19</name>
    <dbReference type="NCBI Taxonomy" id="935569"/>
    <lineage>
        <taxon>Bacteria</taxon>
        <taxon>Pseudomonadati</taxon>
        <taxon>Pseudomonadota</taxon>
        <taxon>Gammaproteobacteria</taxon>
        <taxon>Lysobacterales</taxon>
        <taxon>Lysobacteraceae</taxon>
        <taxon>Pseudoxanthomonas</taxon>
    </lineage>
</organism>
<protein>
    <recommendedName>
        <fullName evidence="3">SnoaL-like protein</fullName>
    </recommendedName>
</protein>
<evidence type="ECO:0000313" key="1">
    <source>
        <dbReference type="EMBL" id="TWH15422.1"/>
    </source>
</evidence>
<dbReference type="AlphaFoldDB" id="A0A562E0C2"/>
<sequence>MLGRLIALVVLATVAFVAWNRGWTIDEAQVRQFYDRQLVAFRDFDHEAMCKDLAGDYRARLVQYADGRRLGETVLDSDGTCEMTRQTMEELRRLHARSRGLIAFDVRVDIGSIRVAPGRRSATVEVTTTIKLGEMLIARSRGTERLSRTWWRVRSHGGEGQTWSYVY</sequence>
<evidence type="ECO:0000313" key="2">
    <source>
        <dbReference type="Proteomes" id="UP000321583"/>
    </source>
</evidence>
<evidence type="ECO:0008006" key="3">
    <source>
        <dbReference type="Google" id="ProtNLM"/>
    </source>
</evidence>
<gene>
    <name evidence="1" type="ORF">L613_001600000400</name>
</gene>
<keyword evidence="2" id="KW-1185">Reference proteome</keyword>